<keyword evidence="8 17" id="KW-0479">Metal-binding</keyword>
<accession>A0AAD5SZ50</accession>
<dbReference type="GO" id="GO:0046872">
    <property type="term" value="F:metal ion binding"/>
    <property type="evidence" value="ECO:0007669"/>
    <property type="project" value="UniProtKB-UniRule"/>
</dbReference>
<evidence type="ECO:0000256" key="9">
    <source>
        <dbReference type="ARBA" id="ARBA00022946"/>
    </source>
</evidence>
<evidence type="ECO:0000256" key="13">
    <source>
        <dbReference type="ARBA" id="ARBA00023154"/>
    </source>
</evidence>
<evidence type="ECO:0000313" key="20">
    <source>
        <dbReference type="EMBL" id="KAJ3115956.1"/>
    </source>
</evidence>
<dbReference type="PANTHER" id="PTHR43822">
    <property type="entry name" value="HOMOACONITASE, MITOCHONDRIAL-RELATED"/>
    <property type="match status" value="1"/>
</dbReference>
<evidence type="ECO:0000313" key="21">
    <source>
        <dbReference type="Proteomes" id="UP001211907"/>
    </source>
</evidence>
<evidence type="ECO:0000256" key="4">
    <source>
        <dbReference type="ARBA" id="ARBA00007185"/>
    </source>
</evidence>
<evidence type="ECO:0000256" key="12">
    <source>
        <dbReference type="ARBA" id="ARBA00023128"/>
    </source>
</evidence>
<comment type="function">
    <text evidence="1 17">Catalyzes the reversible hydration of cis-homoaconitate to (2R,3S)-homoisocitrate, a step in the alpha-aminoadipate pathway for lysine biosynthesis.</text>
</comment>
<sequence>MRLLGARRLATTATIATATPPPAQNLIEQIVQKYARDLPSSTYLVRQGDFVSIEPRHVMTHDNTGAVLGKFASIGAQRIFRAGQPVVALDHDVQNTSAANTAKYARIGEFARRHSLAFFGAGVGIGHQTMVEQAFAWPRSLAVASDSHANMYGGVGCLGSPVVRSDAAAIWATGRTWWQIPPVAKLVFTGALPAHCSGKDVIVALCGLLNNDQVLNHAIEFAGPGIASLSVDNRLTIANMSTEWGALAAVFPVDHKTIAYYRARIAALDDPSHPRINNAAVDALERETALLGPVPETAKYSKIITFDLSSLSPYVSGPNSVKIATPLNVLVDKNITVHKAYLLSCVNSRQSDIKAAAKVMKGHKIAPHVEFYLAAASQTVQREAEESGDWDILVNAGAIVLPAGCGPCIGLGAGLLKDGEVGISATNRNFKGRMGSRSAQAYLASPAVVAASAIAGKIAFPESLPTTSTKHIAPIFSVEIPQKESLALKTKTQSTQSVAAPTIPGFPQTLTGEILFLPTDNLDTDGIYPGAFTYQDDIVPAEMAKIAMRNYDPSFTAKLQRNDVVVSGYNFGTGSSREQAATCLLHAGVPLILAGSLSETYKRNAINNGLLCLEAPELVEDLSREFGGRRNVAGGSSVAADQELTIRTGLTIEVEYGAGIVRVFSKNDGDNNTWKSKEYSVPVVGKAAQELIVLGGLENWVKAKIAENNV</sequence>
<feature type="domain" description="Aconitase/3-isopropylmalate dehydratase large subunit alpha/beta/alpha" evidence="18">
    <location>
        <begin position="50"/>
        <end position="456"/>
    </location>
</feature>
<dbReference type="PANTHER" id="PTHR43822:SF2">
    <property type="entry name" value="HOMOACONITASE, MITOCHONDRIAL"/>
    <property type="match status" value="1"/>
</dbReference>
<comment type="caution">
    <text evidence="20">The sequence shown here is derived from an EMBL/GenBank/DDBJ whole genome shotgun (WGS) entry which is preliminary data.</text>
</comment>
<comment type="pathway">
    <text evidence="3 17">Amino-acid biosynthesis; L-lysine biosynthesis via AAA pathway; L-alpha-aminoadipate from 2-oxoglutarate: step 3/5.</text>
</comment>
<evidence type="ECO:0000256" key="17">
    <source>
        <dbReference type="RuleBase" id="RU362038"/>
    </source>
</evidence>
<comment type="catalytic activity">
    <reaction evidence="15 17">
        <text>(2R,3S)-homoisocitrate = cis-homoaconitate + H2O</text>
        <dbReference type="Rhea" id="RHEA:15485"/>
        <dbReference type="ChEBI" id="CHEBI:15377"/>
        <dbReference type="ChEBI" id="CHEBI:15404"/>
        <dbReference type="ChEBI" id="CHEBI:58174"/>
        <dbReference type="EC" id="4.2.1.36"/>
    </reaction>
</comment>
<dbReference type="NCBIfam" id="TIGR00139">
    <property type="entry name" value="h_aconitase"/>
    <property type="match status" value="1"/>
</dbReference>
<evidence type="ECO:0000256" key="14">
    <source>
        <dbReference type="ARBA" id="ARBA00023239"/>
    </source>
</evidence>
<dbReference type="PRINTS" id="PR00415">
    <property type="entry name" value="ACONITASE"/>
</dbReference>
<evidence type="ECO:0000256" key="10">
    <source>
        <dbReference type="ARBA" id="ARBA00023004"/>
    </source>
</evidence>
<dbReference type="InterPro" id="IPR000573">
    <property type="entry name" value="AconitaseA/IPMdHydase_ssu_swvl"/>
</dbReference>
<evidence type="ECO:0000256" key="8">
    <source>
        <dbReference type="ARBA" id="ARBA00022723"/>
    </source>
</evidence>
<keyword evidence="11 17" id="KW-0411">Iron-sulfur</keyword>
<dbReference type="GO" id="GO:0051539">
    <property type="term" value="F:4 iron, 4 sulfur cluster binding"/>
    <property type="evidence" value="ECO:0007669"/>
    <property type="project" value="UniProtKB-UniRule"/>
</dbReference>
<dbReference type="GO" id="GO:0019878">
    <property type="term" value="P:lysine biosynthetic process via aminoadipic acid"/>
    <property type="evidence" value="ECO:0007669"/>
    <property type="project" value="UniProtKB-UniRule"/>
</dbReference>
<dbReference type="SUPFAM" id="SSF52016">
    <property type="entry name" value="LeuD/IlvD-like"/>
    <property type="match status" value="1"/>
</dbReference>
<dbReference type="InterPro" id="IPR015931">
    <property type="entry name" value="Acnase/IPM_dHydase_lsu_aba_1/3"/>
</dbReference>
<comment type="similarity">
    <text evidence="4 17">Belongs to the aconitase/IPM isomerase family.</text>
</comment>
<keyword evidence="12 17" id="KW-0496">Mitochondrion</keyword>
<dbReference type="InterPro" id="IPR001030">
    <property type="entry name" value="Acoase/IPM_deHydtase_lsu_aba"/>
</dbReference>
<evidence type="ECO:0000256" key="2">
    <source>
        <dbReference type="ARBA" id="ARBA00004173"/>
    </source>
</evidence>
<evidence type="ECO:0000259" key="18">
    <source>
        <dbReference type="Pfam" id="PF00330"/>
    </source>
</evidence>
<dbReference type="SUPFAM" id="SSF53732">
    <property type="entry name" value="Aconitase iron-sulfur domain"/>
    <property type="match status" value="1"/>
</dbReference>
<keyword evidence="14 17" id="KW-0456">Lyase</keyword>
<dbReference type="EMBL" id="JADGJH010001259">
    <property type="protein sequence ID" value="KAJ3115956.1"/>
    <property type="molecule type" value="Genomic_DNA"/>
</dbReference>
<evidence type="ECO:0000256" key="15">
    <source>
        <dbReference type="ARBA" id="ARBA00029338"/>
    </source>
</evidence>
<dbReference type="InterPro" id="IPR050067">
    <property type="entry name" value="IPM_dehydratase_rel_enz"/>
</dbReference>
<organism evidence="20 21">
    <name type="scientific">Physocladia obscura</name>
    <dbReference type="NCBI Taxonomy" id="109957"/>
    <lineage>
        <taxon>Eukaryota</taxon>
        <taxon>Fungi</taxon>
        <taxon>Fungi incertae sedis</taxon>
        <taxon>Chytridiomycota</taxon>
        <taxon>Chytridiomycota incertae sedis</taxon>
        <taxon>Chytridiomycetes</taxon>
        <taxon>Chytridiales</taxon>
        <taxon>Chytriomycetaceae</taxon>
        <taxon>Physocladia</taxon>
    </lineage>
</organism>
<dbReference type="InterPro" id="IPR018136">
    <property type="entry name" value="Aconitase_4Fe-4S_BS"/>
</dbReference>
<dbReference type="GO" id="GO:0005739">
    <property type="term" value="C:mitochondrion"/>
    <property type="evidence" value="ECO:0007669"/>
    <property type="project" value="UniProtKB-SubCell"/>
</dbReference>
<feature type="domain" description="Aconitase A/isopropylmalate dehydratase small subunit swivel" evidence="19">
    <location>
        <begin position="505"/>
        <end position="617"/>
    </location>
</feature>
<dbReference type="InterPro" id="IPR015928">
    <property type="entry name" value="Aconitase/3IPM_dehydase_swvl"/>
</dbReference>
<dbReference type="AlphaFoldDB" id="A0AAD5SZ50"/>
<evidence type="ECO:0000256" key="1">
    <source>
        <dbReference type="ARBA" id="ARBA00003422"/>
    </source>
</evidence>
<evidence type="ECO:0000256" key="3">
    <source>
        <dbReference type="ARBA" id="ARBA00005106"/>
    </source>
</evidence>
<name>A0AAD5SZ50_9FUNG</name>
<keyword evidence="21" id="KW-1185">Reference proteome</keyword>
<evidence type="ECO:0000256" key="7">
    <source>
        <dbReference type="ARBA" id="ARBA00022605"/>
    </source>
</evidence>
<comment type="cofactor">
    <cofactor evidence="17">
        <name>[4Fe-4S] cluster</name>
        <dbReference type="ChEBI" id="CHEBI:49883"/>
    </cofactor>
    <text evidence="17">Binds 1 [4Fe-4S] cluster per subunit.</text>
</comment>
<dbReference type="Pfam" id="PF00330">
    <property type="entry name" value="Aconitase"/>
    <property type="match status" value="1"/>
</dbReference>
<protein>
    <recommendedName>
        <fullName evidence="6 17">Homoaconitase, mitochondrial</fullName>
        <ecNumber evidence="5 17">4.2.1.36</ecNumber>
    </recommendedName>
    <alternativeName>
        <fullName evidence="16 17">Homoaconitate hydratase</fullName>
    </alternativeName>
</protein>
<proteinExistence type="inferred from homology"/>
<keyword evidence="9 17" id="KW-0809">Transit peptide</keyword>
<keyword evidence="10 17" id="KW-0408">Iron</keyword>
<evidence type="ECO:0000256" key="16">
    <source>
        <dbReference type="ARBA" id="ARBA00032706"/>
    </source>
</evidence>
<dbReference type="GO" id="GO:0004409">
    <property type="term" value="F:homoaconitate hydratase activity"/>
    <property type="evidence" value="ECO:0007669"/>
    <property type="project" value="UniProtKB-UniRule"/>
</dbReference>
<reference evidence="20" key="1">
    <citation type="submission" date="2020-05" db="EMBL/GenBank/DDBJ databases">
        <title>Phylogenomic resolution of chytrid fungi.</title>
        <authorList>
            <person name="Stajich J.E."/>
            <person name="Amses K."/>
            <person name="Simmons R."/>
            <person name="Seto K."/>
            <person name="Myers J."/>
            <person name="Bonds A."/>
            <person name="Quandt C.A."/>
            <person name="Barry K."/>
            <person name="Liu P."/>
            <person name="Grigoriev I."/>
            <person name="Longcore J.E."/>
            <person name="James T.Y."/>
        </authorList>
    </citation>
    <scope>NUCLEOTIDE SEQUENCE</scope>
    <source>
        <strain evidence="20">JEL0513</strain>
    </source>
</reference>
<dbReference type="PROSITE" id="PS01244">
    <property type="entry name" value="ACONITASE_2"/>
    <property type="match status" value="1"/>
</dbReference>
<evidence type="ECO:0000259" key="19">
    <source>
        <dbReference type="Pfam" id="PF00694"/>
    </source>
</evidence>
<comment type="subcellular location">
    <subcellularLocation>
        <location evidence="2 17">Mitochondrion</location>
    </subcellularLocation>
</comment>
<dbReference type="Pfam" id="PF00694">
    <property type="entry name" value="Aconitase_C"/>
    <property type="match status" value="1"/>
</dbReference>
<evidence type="ECO:0000256" key="6">
    <source>
        <dbReference type="ARBA" id="ARBA00021560"/>
    </source>
</evidence>
<evidence type="ECO:0000256" key="5">
    <source>
        <dbReference type="ARBA" id="ARBA00012022"/>
    </source>
</evidence>
<dbReference type="InterPro" id="IPR036008">
    <property type="entry name" value="Aconitase_4Fe-4S_dom"/>
</dbReference>
<dbReference type="InterPro" id="IPR004418">
    <property type="entry name" value="Homoaconitase_mito"/>
</dbReference>
<evidence type="ECO:0000256" key="11">
    <source>
        <dbReference type="ARBA" id="ARBA00023014"/>
    </source>
</evidence>
<dbReference type="Gene3D" id="3.20.19.10">
    <property type="entry name" value="Aconitase, domain 4"/>
    <property type="match status" value="1"/>
</dbReference>
<dbReference type="Gene3D" id="3.30.499.10">
    <property type="entry name" value="Aconitase, domain 3"/>
    <property type="match status" value="2"/>
</dbReference>
<dbReference type="EC" id="4.2.1.36" evidence="5 17"/>
<dbReference type="Proteomes" id="UP001211907">
    <property type="component" value="Unassembled WGS sequence"/>
</dbReference>
<keyword evidence="13 17" id="KW-0457">Lysine biosynthesis</keyword>
<gene>
    <name evidence="20" type="primary">LYS4_1</name>
    <name evidence="20" type="ORF">HK100_001199</name>
</gene>
<keyword evidence="7 17" id="KW-0028">Amino-acid biosynthesis</keyword>